<dbReference type="Proteomes" id="UP000245119">
    <property type="component" value="Linkage Group LG6"/>
</dbReference>
<dbReference type="Pfam" id="PF15797">
    <property type="entry name" value="DUF4706"/>
    <property type="match status" value="1"/>
</dbReference>
<feature type="compositionally biased region" description="Polar residues" evidence="1">
    <location>
        <begin position="340"/>
        <end position="360"/>
    </location>
</feature>
<feature type="region of interest" description="Disordered" evidence="1">
    <location>
        <begin position="330"/>
        <end position="364"/>
    </location>
</feature>
<comment type="caution">
    <text evidence="3">The sequence shown here is derived from an EMBL/GenBank/DDBJ whole genome shotgun (WGS) entry which is preliminary data.</text>
</comment>
<feature type="compositionally biased region" description="Polar residues" evidence="1">
    <location>
        <begin position="247"/>
        <end position="258"/>
    </location>
</feature>
<evidence type="ECO:0000256" key="1">
    <source>
        <dbReference type="SAM" id="MobiDB-lite"/>
    </source>
</evidence>
<feature type="region of interest" description="Disordered" evidence="1">
    <location>
        <begin position="234"/>
        <end position="271"/>
    </location>
</feature>
<gene>
    <name evidence="3" type="ORF">C0Q70_11026</name>
</gene>
<dbReference type="InterPro" id="IPR031600">
    <property type="entry name" value="DUF4706"/>
</dbReference>
<reference evidence="3 4" key="1">
    <citation type="submission" date="2018-04" db="EMBL/GenBank/DDBJ databases">
        <title>The genome of golden apple snail Pomacea canaliculata provides insight into stress tolerance and invasive adaptation.</title>
        <authorList>
            <person name="Liu C."/>
            <person name="Liu B."/>
            <person name="Ren Y."/>
            <person name="Zhang Y."/>
            <person name="Wang H."/>
            <person name="Li S."/>
            <person name="Jiang F."/>
            <person name="Yin L."/>
            <person name="Zhang G."/>
            <person name="Qian W."/>
            <person name="Fan W."/>
        </authorList>
    </citation>
    <scope>NUCLEOTIDE SEQUENCE [LARGE SCALE GENOMIC DNA]</scope>
    <source>
        <strain evidence="3">SZHN2017</strain>
        <tissue evidence="3">Muscle</tissue>
    </source>
</reference>
<proteinExistence type="predicted"/>
<evidence type="ECO:0000313" key="4">
    <source>
        <dbReference type="Proteomes" id="UP000245119"/>
    </source>
</evidence>
<dbReference type="STRING" id="400727.A0A2T7P4V2"/>
<protein>
    <recommendedName>
        <fullName evidence="2">DUF4706 domain-containing protein</fullName>
    </recommendedName>
</protein>
<evidence type="ECO:0000313" key="3">
    <source>
        <dbReference type="EMBL" id="PVD28438.1"/>
    </source>
</evidence>
<dbReference type="AlphaFoldDB" id="A0A2T7P4V2"/>
<accession>A0A2T7P4V2</accession>
<dbReference type="EMBL" id="PZQS01000006">
    <property type="protein sequence ID" value="PVD28438.1"/>
    <property type="molecule type" value="Genomic_DNA"/>
</dbReference>
<dbReference type="OrthoDB" id="5984457at2759"/>
<organism evidence="3 4">
    <name type="scientific">Pomacea canaliculata</name>
    <name type="common">Golden apple snail</name>
    <dbReference type="NCBI Taxonomy" id="400727"/>
    <lineage>
        <taxon>Eukaryota</taxon>
        <taxon>Metazoa</taxon>
        <taxon>Spiralia</taxon>
        <taxon>Lophotrochozoa</taxon>
        <taxon>Mollusca</taxon>
        <taxon>Gastropoda</taxon>
        <taxon>Caenogastropoda</taxon>
        <taxon>Architaenioglossa</taxon>
        <taxon>Ampullarioidea</taxon>
        <taxon>Ampullariidae</taxon>
        <taxon>Pomacea</taxon>
    </lineage>
</organism>
<dbReference type="PANTHER" id="PTHR34394:SF1">
    <property type="entry name" value="SIMILAR TO RIKEN CDNA 2310022B05"/>
    <property type="match status" value="1"/>
</dbReference>
<keyword evidence="4" id="KW-1185">Reference proteome</keyword>
<feature type="domain" description="DUF4706" evidence="2">
    <location>
        <begin position="8"/>
        <end position="111"/>
    </location>
</feature>
<sequence length="406" mass="45472">MEELKILSYFASFNHISKKIALREKSLIKYLGNRWTKYSPEQQEELLNDLYVPYSIRQLYPSKASDKEGNEKMKQCWPVLKLSSGEKIMIWTWRDEHSGPFSWKSKSQQDLTFLDLDNENLTKQHNRCVKSETEEQETDQVIRNDKYFSLNAPTWTQVVLEEYSGCGCLEFQTPVHSPSGSASLVESLLEEVNPAFEGSVNDLSASASPSHGVVLTSPEVKTLQNITTDKQSDIQVSSAKVNKGKKTTSPNKTHQTGSFKKDTNKGKSSADAAQQLLIKDSKEEDRNAFSNPVMWSNFVGQTSTDSDDDIKQTVPVLKQSIISSVKEPDTMEMERGETTGKISAESSPDHTTQLLKPSSADSEELDKEEVLYIVKGQAGVLLSAQNSSSTDDIELPKTGFDFLDNW</sequence>
<evidence type="ECO:0000259" key="2">
    <source>
        <dbReference type="Pfam" id="PF15797"/>
    </source>
</evidence>
<dbReference type="PANTHER" id="PTHR34394">
    <property type="entry name" value="SIMILAR TO RIKEN CDNA 2310022B05"/>
    <property type="match status" value="1"/>
</dbReference>
<name>A0A2T7P4V2_POMCA</name>